<comment type="caution">
    <text evidence="7">The sequence shown here is derived from an EMBL/GenBank/DDBJ whole genome shotgun (WGS) entry which is preliminary data.</text>
</comment>
<keyword evidence="4" id="KW-0694">RNA-binding</keyword>
<dbReference type="PROSITE" id="PS00352">
    <property type="entry name" value="CSD_1"/>
    <property type="match status" value="1"/>
</dbReference>
<evidence type="ECO:0000313" key="8">
    <source>
        <dbReference type="Proteomes" id="UP001255856"/>
    </source>
</evidence>
<dbReference type="AlphaFoldDB" id="A0AAD9IHY3"/>
<evidence type="ECO:0000259" key="6">
    <source>
        <dbReference type="Pfam" id="PF00313"/>
    </source>
</evidence>
<comment type="subcellular location">
    <subcellularLocation>
        <location evidence="1">Cytoplasm</location>
    </subcellularLocation>
</comment>
<dbReference type="InterPro" id="IPR002059">
    <property type="entry name" value="CSP_DNA-bd"/>
</dbReference>
<sequence>MFAGDVSGSDMRAHDSADRTESPIPGRSRRPRERRQARPRADVDPEAAVQHGVVVSRQATYGFVRSGRDRLFFHISDVDPACAGELGLDWEVTFRQGHDPVSGRPVAVERGRPAKSGEACPPGFFRGVVHQVSRGPPTAKLDDGIILFADPEEGAPAEGLHHQAIYGTYSLQAGPEAPPEEGDAVEFEVVFNPVTLSRKAINIRVVDRAGSAAPRTPPPETAPPPLPSGACLGRVVSVKKEFGFIKQVHSVQDVFFHFSELAPELAREDVAPGLDVEYQVGRFRGSVAAFGVRRAPPGSVSFETVGEEILEGVLVERPDQAGPGVLSYGGVPGEAGAGAATPGRVLLFPADCPRVPRGRAAARATTLAGAMMAGRRAVQVSFVQVAGRVASLAPDRGFGFINKLRYPEVGAAPVPAGEAAAGAAVGDAEEGPSVRGTPPTSVAMPPRLYFSLRDVNLGGGVQVDPRVAKEPQVDGERSEVEAGAGTSSEASTAPATEATSSSSPTITSAPAPLRVGDDVQGILHVSQRSGEPSLRQVVRTAVAPPAPEARPAPPRPRLVLNASAKRQEDTRRQPLGPPAPDVTGFELERTYEAVPLVPGFERTKRAPPPPPPADKATTKPNNGKGRGNGKRGTPAPAPESESEPEMQRMASAAALDMAAALDAAEFVPGPSGEESSSQI</sequence>
<feature type="domain" description="CSD" evidence="6">
    <location>
        <begin position="236"/>
        <end position="292"/>
    </location>
</feature>
<keyword evidence="3" id="KW-0677">Repeat</keyword>
<feature type="compositionally biased region" description="Low complexity" evidence="5">
    <location>
        <begin position="481"/>
        <end position="512"/>
    </location>
</feature>
<evidence type="ECO:0000256" key="4">
    <source>
        <dbReference type="ARBA" id="ARBA00022884"/>
    </source>
</evidence>
<dbReference type="EMBL" id="JASFZW010000008">
    <property type="protein sequence ID" value="KAK2076925.1"/>
    <property type="molecule type" value="Genomic_DNA"/>
</dbReference>
<keyword evidence="8" id="KW-1185">Reference proteome</keyword>
<feature type="region of interest" description="Disordered" evidence="5">
    <location>
        <begin position="564"/>
        <end position="653"/>
    </location>
</feature>
<name>A0AAD9IHY3_PROWI</name>
<organism evidence="7 8">
    <name type="scientific">Prototheca wickerhamii</name>
    <dbReference type="NCBI Taxonomy" id="3111"/>
    <lineage>
        <taxon>Eukaryota</taxon>
        <taxon>Viridiplantae</taxon>
        <taxon>Chlorophyta</taxon>
        <taxon>core chlorophytes</taxon>
        <taxon>Trebouxiophyceae</taxon>
        <taxon>Chlorellales</taxon>
        <taxon>Chlorellaceae</taxon>
        <taxon>Prototheca</taxon>
    </lineage>
</organism>
<reference evidence="7" key="1">
    <citation type="submission" date="2021-01" db="EMBL/GenBank/DDBJ databases">
        <authorList>
            <person name="Eckstrom K.M.E."/>
        </authorList>
    </citation>
    <scope>NUCLEOTIDE SEQUENCE</scope>
    <source>
        <strain evidence="7">UVCC 0001</strain>
    </source>
</reference>
<feature type="region of interest" description="Disordered" evidence="5">
    <location>
        <begin position="1"/>
        <end position="46"/>
    </location>
</feature>
<feature type="compositionally biased region" description="Basic and acidic residues" evidence="5">
    <location>
        <begin position="466"/>
        <end position="480"/>
    </location>
</feature>
<proteinExistence type="predicted"/>
<feature type="compositionally biased region" description="Low complexity" evidence="5">
    <location>
        <begin position="614"/>
        <end position="623"/>
    </location>
</feature>
<accession>A0AAD9IHY3</accession>
<dbReference type="SUPFAM" id="SSF50249">
    <property type="entry name" value="Nucleic acid-binding proteins"/>
    <property type="match status" value="1"/>
</dbReference>
<evidence type="ECO:0000256" key="3">
    <source>
        <dbReference type="ARBA" id="ARBA00022737"/>
    </source>
</evidence>
<dbReference type="GO" id="GO:0005737">
    <property type="term" value="C:cytoplasm"/>
    <property type="evidence" value="ECO:0007669"/>
    <property type="project" value="UniProtKB-SubCell"/>
</dbReference>
<evidence type="ECO:0000256" key="2">
    <source>
        <dbReference type="ARBA" id="ARBA00022490"/>
    </source>
</evidence>
<dbReference type="GO" id="GO:0003723">
    <property type="term" value="F:RNA binding"/>
    <property type="evidence" value="ECO:0007669"/>
    <property type="project" value="UniProtKB-KW"/>
</dbReference>
<protein>
    <recommendedName>
        <fullName evidence="6">CSD domain-containing protein</fullName>
    </recommendedName>
</protein>
<feature type="region of interest" description="Disordered" evidence="5">
    <location>
        <begin position="208"/>
        <end position="228"/>
    </location>
</feature>
<gene>
    <name evidence="7" type="ORF">QBZ16_005153</name>
</gene>
<dbReference type="PANTHER" id="PTHR12913:SF1">
    <property type="entry name" value="COLD SHOCK DOMAIN-CONTAINING PROTEIN E1"/>
    <property type="match status" value="1"/>
</dbReference>
<feature type="compositionally biased region" description="Basic and acidic residues" evidence="5">
    <location>
        <begin position="34"/>
        <end position="43"/>
    </location>
</feature>
<dbReference type="Gene3D" id="2.40.50.140">
    <property type="entry name" value="Nucleic acid-binding proteins"/>
    <property type="match status" value="2"/>
</dbReference>
<feature type="compositionally biased region" description="Pro residues" evidence="5">
    <location>
        <begin position="215"/>
        <end position="227"/>
    </location>
</feature>
<evidence type="ECO:0000256" key="1">
    <source>
        <dbReference type="ARBA" id="ARBA00004496"/>
    </source>
</evidence>
<keyword evidence="2" id="KW-0963">Cytoplasm</keyword>
<feature type="region of interest" description="Disordered" evidence="5">
    <location>
        <begin position="461"/>
        <end position="513"/>
    </location>
</feature>
<dbReference type="InterPro" id="IPR019844">
    <property type="entry name" value="CSD_CS"/>
</dbReference>
<dbReference type="InterPro" id="IPR012340">
    <property type="entry name" value="NA-bd_OB-fold"/>
</dbReference>
<evidence type="ECO:0000256" key="5">
    <source>
        <dbReference type="SAM" id="MobiDB-lite"/>
    </source>
</evidence>
<feature type="compositionally biased region" description="Basic and acidic residues" evidence="5">
    <location>
        <begin position="11"/>
        <end position="21"/>
    </location>
</feature>
<dbReference type="PANTHER" id="PTHR12913">
    <property type="entry name" value="UNR PROTEIN N-RAS UPSTREAM GENE PROTEIN"/>
    <property type="match status" value="1"/>
</dbReference>
<evidence type="ECO:0000313" key="7">
    <source>
        <dbReference type="EMBL" id="KAK2076925.1"/>
    </source>
</evidence>
<dbReference type="Pfam" id="PF00313">
    <property type="entry name" value="CSD"/>
    <property type="match status" value="1"/>
</dbReference>
<dbReference type="Proteomes" id="UP001255856">
    <property type="component" value="Unassembled WGS sequence"/>
</dbReference>
<feature type="region of interest" description="Disordered" evidence="5">
    <location>
        <begin position="423"/>
        <end position="442"/>
    </location>
</feature>